<sequence length="675" mass="74980">MLSENRWKVILLVVAAVAAVEPSRALSLVYQKPYKTVMFVPKNLYRRTRARQSRVLFLDEDENHQPFGKGEIDLTQDKNYSKIKFDDQPDYEFTSPEDGSEVPKKLNEDLPSGNERFYEPSPRFRPYSNQPHYYQGRFGRTYAPNYAFDPYPVAPFAPSVRNGYYPGWKPRSPRVVFPYASESVNSVQTNSHAGPGGFNDNVVFRDQNFGLNDVGDEQALQDLGTGSGAGDGFAERDANAPHRAQFDDTDYKIKRKTHVLEKPMFIQTDVRTSPMKRVDFYGFPNVTNRLADLPKFKPISDEQMLKINEILENLPSRLPKRKGRVLNTPQSVLLSAPVTTTEKTIESNDRQDGKRCPQGGTCEFFFYCWMVGGLLDGSCGSLLKGCCHRVAKAGILGVQDSNSLDASSEGLSYGPVVNDESCGIAVSKQTAQRRIVGGDDAGFGTFPWQAYIRIGSSRCGGSLISRRHVVTAGHCVARAQPRHVRVTLGDYVINSAAEPLPAYTFGVRTIKVHPLFKFTPQADRFDVAVLTLDRNVHYMPHIAPICLPERGSDFLGQYGWAAGWGALSPGSRLRPRTLQAVDVPVLDNRVCERWHRANGINVVIYPEMLCAGYRGGGKDSCQGDSGGPLMLERAGRWYLIGVVSAGYSCASRGQPGIYHRVAHTVDWISHATTLS</sequence>
<feature type="compositionally biased region" description="Basic and acidic residues" evidence="3">
    <location>
        <begin position="233"/>
        <end position="248"/>
    </location>
</feature>
<evidence type="ECO:0000256" key="2">
    <source>
        <dbReference type="RuleBase" id="RU363034"/>
    </source>
</evidence>
<dbReference type="AlphaFoldDB" id="A0AAD7Y6Q4"/>
<keyword evidence="1" id="KW-1015">Disulfide bond</keyword>
<dbReference type="SMART" id="SM00020">
    <property type="entry name" value="Tryp_SPc"/>
    <property type="match status" value="1"/>
</dbReference>
<accession>A0AAD7Y6Q4</accession>
<proteinExistence type="predicted"/>
<name>A0AAD7Y6Q4_MYTSE</name>
<dbReference type="EMBL" id="JARGEI010000031">
    <property type="protein sequence ID" value="KAJ8704541.1"/>
    <property type="molecule type" value="Genomic_DNA"/>
</dbReference>
<keyword evidence="7" id="KW-1185">Reference proteome</keyword>
<evidence type="ECO:0000256" key="3">
    <source>
        <dbReference type="SAM" id="MobiDB-lite"/>
    </source>
</evidence>
<dbReference type="InterPro" id="IPR033116">
    <property type="entry name" value="TRYPSIN_SER"/>
</dbReference>
<dbReference type="InterPro" id="IPR001314">
    <property type="entry name" value="Peptidase_S1A"/>
</dbReference>
<keyword evidence="2" id="KW-0720">Serine protease</keyword>
<keyword evidence="2" id="KW-0378">Hydrolase</keyword>
<dbReference type="CDD" id="cd00190">
    <property type="entry name" value="Tryp_SPc"/>
    <property type="match status" value="1"/>
</dbReference>
<feature type="signal peptide" evidence="4">
    <location>
        <begin position="1"/>
        <end position="25"/>
    </location>
</feature>
<dbReference type="PANTHER" id="PTHR24252:SF7">
    <property type="entry name" value="HYALIN"/>
    <property type="match status" value="1"/>
</dbReference>
<feature type="chain" id="PRO_5042026095" description="Peptidase S1 domain-containing protein" evidence="4">
    <location>
        <begin position="26"/>
        <end position="675"/>
    </location>
</feature>
<comment type="caution">
    <text evidence="6">The sequence shown here is derived from an EMBL/GenBank/DDBJ whole genome shotgun (WGS) entry which is preliminary data.</text>
</comment>
<evidence type="ECO:0000256" key="1">
    <source>
        <dbReference type="ARBA" id="ARBA00023157"/>
    </source>
</evidence>
<organism evidence="6 7">
    <name type="scientific">Mythimna separata</name>
    <name type="common">Oriental armyworm</name>
    <name type="synonym">Pseudaletia separata</name>
    <dbReference type="NCBI Taxonomy" id="271217"/>
    <lineage>
        <taxon>Eukaryota</taxon>
        <taxon>Metazoa</taxon>
        <taxon>Ecdysozoa</taxon>
        <taxon>Arthropoda</taxon>
        <taxon>Hexapoda</taxon>
        <taxon>Insecta</taxon>
        <taxon>Pterygota</taxon>
        <taxon>Neoptera</taxon>
        <taxon>Endopterygota</taxon>
        <taxon>Lepidoptera</taxon>
        <taxon>Glossata</taxon>
        <taxon>Ditrysia</taxon>
        <taxon>Noctuoidea</taxon>
        <taxon>Noctuidae</taxon>
        <taxon>Noctuinae</taxon>
        <taxon>Hadenini</taxon>
        <taxon>Mythimna</taxon>
    </lineage>
</organism>
<dbReference type="PROSITE" id="PS00134">
    <property type="entry name" value="TRYPSIN_HIS"/>
    <property type="match status" value="1"/>
</dbReference>
<gene>
    <name evidence="6" type="ORF">PYW07_011729</name>
</gene>
<dbReference type="PANTHER" id="PTHR24252">
    <property type="entry name" value="ACROSIN-RELATED"/>
    <property type="match status" value="1"/>
</dbReference>
<dbReference type="Gene3D" id="2.40.10.10">
    <property type="entry name" value="Trypsin-like serine proteases"/>
    <property type="match status" value="1"/>
</dbReference>
<dbReference type="InterPro" id="IPR001254">
    <property type="entry name" value="Trypsin_dom"/>
</dbReference>
<keyword evidence="2" id="KW-0645">Protease</keyword>
<evidence type="ECO:0000256" key="4">
    <source>
        <dbReference type="SAM" id="SignalP"/>
    </source>
</evidence>
<evidence type="ECO:0000259" key="5">
    <source>
        <dbReference type="PROSITE" id="PS50240"/>
    </source>
</evidence>
<keyword evidence="4" id="KW-0732">Signal</keyword>
<dbReference type="PRINTS" id="PR00722">
    <property type="entry name" value="CHYMOTRYPSIN"/>
</dbReference>
<dbReference type="SUPFAM" id="SSF50494">
    <property type="entry name" value="Trypsin-like serine proteases"/>
    <property type="match status" value="1"/>
</dbReference>
<protein>
    <recommendedName>
        <fullName evidence="5">Peptidase S1 domain-containing protein</fullName>
    </recommendedName>
</protein>
<dbReference type="FunFam" id="2.40.10.10:FF:000072">
    <property type="entry name" value="CLIP-domain serine protease"/>
    <property type="match status" value="1"/>
</dbReference>
<evidence type="ECO:0000313" key="6">
    <source>
        <dbReference type="EMBL" id="KAJ8704541.1"/>
    </source>
</evidence>
<dbReference type="PROSITE" id="PS50240">
    <property type="entry name" value="TRYPSIN_DOM"/>
    <property type="match status" value="1"/>
</dbReference>
<dbReference type="GO" id="GO:0006508">
    <property type="term" value="P:proteolysis"/>
    <property type="evidence" value="ECO:0007669"/>
    <property type="project" value="UniProtKB-KW"/>
</dbReference>
<dbReference type="Pfam" id="PF00089">
    <property type="entry name" value="Trypsin"/>
    <property type="match status" value="1"/>
</dbReference>
<dbReference type="GO" id="GO:0004252">
    <property type="term" value="F:serine-type endopeptidase activity"/>
    <property type="evidence" value="ECO:0007669"/>
    <property type="project" value="InterPro"/>
</dbReference>
<reference evidence="6" key="1">
    <citation type="submission" date="2023-03" db="EMBL/GenBank/DDBJ databases">
        <title>Chromosome-level genomes of two armyworms, Mythimna separata and Mythimna loreyi, provide insights into the biosynthesis and reception of sex pheromones.</title>
        <authorList>
            <person name="Zhao H."/>
        </authorList>
    </citation>
    <scope>NUCLEOTIDE SEQUENCE</scope>
    <source>
        <strain evidence="6">BeijingLab</strain>
        <tissue evidence="6">Pupa</tissue>
    </source>
</reference>
<dbReference type="PROSITE" id="PS00135">
    <property type="entry name" value="TRYPSIN_SER"/>
    <property type="match status" value="1"/>
</dbReference>
<dbReference type="Proteomes" id="UP001231518">
    <property type="component" value="Chromosome 29"/>
</dbReference>
<dbReference type="InterPro" id="IPR043504">
    <property type="entry name" value="Peptidase_S1_PA_chymotrypsin"/>
</dbReference>
<evidence type="ECO:0000313" key="7">
    <source>
        <dbReference type="Proteomes" id="UP001231518"/>
    </source>
</evidence>
<feature type="region of interest" description="Disordered" evidence="3">
    <location>
        <begin position="219"/>
        <end position="248"/>
    </location>
</feature>
<dbReference type="InterPro" id="IPR018114">
    <property type="entry name" value="TRYPSIN_HIS"/>
</dbReference>
<feature type="domain" description="Peptidase S1" evidence="5">
    <location>
        <begin position="435"/>
        <end position="673"/>
    </location>
</feature>
<feature type="region of interest" description="Disordered" evidence="3">
    <location>
        <begin position="86"/>
        <end position="124"/>
    </location>
</feature>
<dbReference type="InterPro" id="IPR009003">
    <property type="entry name" value="Peptidase_S1_PA"/>
</dbReference>